<evidence type="ECO:0000259" key="5">
    <source>
        <dbReference type="PROSITE" id="PS50977"/>
    </source>
</evidence>
<feature type="domain" description="HTH tetR-type" evidence="5">
    <location>
        <begin position="16"/>
        <end position="76"/>
    </location>
</feature>
<name>A0ABQ0IAN4_9ALTE</name>
<dbReference type="Gene3D" id="1.10.357.10">
    <property type="entry name" value="Tetracycline Repressor, domain 2"/>
    <property type="match status" value="1"/>
</dbReference>
<protein>
    <recommendedName>
        <fullName evidence="5">HTH tetR-type domain-containing protein</fullName>
    </recommendedName>
</protein>
<evidence type="ECO:0000256" key="3">
    <source>
        <dbReference type="ARBA" id="ARBA00023163"/>
    </source>
</evidence>
<comment type="caution">
    <text evidence="6">The sequence shown here is derived from an EMBL/GenBank/DDBJ whole genome shotgun (WGS) entry which is preliminary data.</text>
</comment>
<dbReference type="Pfam" id="PF00440">
    <property type="entry name" value="TetR_N"/>
    <property type="match status" value="1"/>
</dbReference>
<evidence type="ECO:0000256" key="2">
    <source>
        <dbReference type="ARBA" id="ARBA00023125"/>
    </source>
</evidence>
<evidence type="ECO:0000256" key="1">
    <source>
        <dbReference type="ARBA" id="ARBA00023015"/>
    </source>
</evidence>
<keyword evidence="2 4" id="KW-0238">DNA-binding</keyword>
<organism evidence="6 7">
    <name type="scientific">Paraglaciecola agarilytica NO2</name>
    <dbReference type="NCBI Taxonomy" id="1125747"/>
    <lineage>
        <taxon>Bacteria</taxon>
        <taxon>Pseudomonadati</taxon>
        <taxon>Pseudomonadota</taxon>
        <taxon>Gammaproteobacteria</taxon>
        <taxon>Alteromonadales</taxon>
        <taxon>Alteromonadaceae</taxon>
        <taxon>Paraglaciecola</taxon>
    </lineage>
</organism>
<dbReference type="PRINTS" id="PR00455">
    <property type="entry name" value="HTHTETR"/>
</dbReference>
<dbReference type="Proteomes" id="UP000008372">
    <property type="component" value="Unassembled WGS sequence"/>
</dbReference>
<evidence type="ECO:0000313" key="7">
    <source>
        <dbReference type="Proteomes" id="UP000008372"/>
    </source>
</evidence>
<sequence length="204" mass="23618">MSIELNRPTLRQQHQAVTREKLLWASYETFSSRGFYDTTVKQIVDHAGTSRATFYLHFQSKSEALAAAWREIQLEKMEPLWQYVDQLSPWSSESIHAWMDRMIAAWEAAPQFALSSNQALTLDPIMAKEWFDGMSEFCSLVPNLLATIDPDIDKAKMRFILLCTQMERTAYMWLSGNFPGTRSELLHSLSYFWITMIESGQSRS</sequence>
<proteinExistence type="predicted"/>
<dbReference type="PANTHER" id="PTHR30055:SF234">
    <property type="entry name" value="HTH-TYPE TRANSCRIPTIONAL REGULATOR BETI"/>
    <property type="match status" value="1"/>
</dbReference>
<dbReference type="Gene3D" id="1.10.10.60">
    <property type="entry name" value="Homeodomain-like"/>
    <property type="match status" value="1"/>
</dbReference>
<dbReference type="InterPro" id="IPR009057">
    <property type="entry name" value="Homeodomain-like_sf"/>
</dbReference>
<dbReference type="InterPro" id="IPR050109">
    <property type="entry name" value="HTH-type_TetR-like_transc_reg"/>
</dbReference>
<feature type="DNA-binding region" description="H-T-H motif" evidence="4">
    <location>
        <begin position="39"/>
        <end position="58"/>
    </location>
</feature>
<dbReference type="PANTHER" id="PTHR30055">
    <property type="entry name" value="HTH-TYPE TRANSCRIPTIONAL REGULATOR RUTR"/>
    <property type="match status" value="1"/>
</dbReference>
<accession>A0ABQ0IAN4</accession>
<gene>
    <name evidence="6" type="ORF">GAGA_3607</name>
</gene>
<evidence type="ECO:0000313" key="6">
    <source>
        <dbReference type="EMBL" id="GAC06440.1"/>
    </source>
</evidence>
<keyword evidence="1" id="KW-0805">Transcription regulation</keyword>
<dbReference type="EMBL" id="BAEK01000065">
    <property type="protein sequence ID" value="GAC06440.1"/>
    <property type="molecule type" value="Genomic_DNA"/>
</dbReference>
<dbReference type="RefSeq" id="WP_008305317.1">
    <property type="nucleotide sequence ID" value="NZ_BAEK01000065.1"/>
</dbReference>
<reference evidence="6 7" key="1">
    <citation type="journal article" date="2014" name="Environ. Microbiol.">
        <title>Comparative genomics of the marine bacterial genus Glaciecola reveals the high degree of genomic diversity and genomic characteristic for cold adaptation.</title>
        <authorList>
            <person name="Qin Q.L."/>
            <person name="Xie B.B."/>
            <person name="Yu Y."/>
            <person name="Shu Y.L."/>
            <person name="Rong J.C."/>
            <person name="Zhang Y.J."/>
            <person name="Zhao D.L."/>
            <person name="Chen X.L."/>
            <person name="Zhang X.Y."/>
            <person name="Chen B."/>
            <person name="Zhou B.C."/>
            <person name="Zhang Y.Z."/>
        </authorList>
    </citation>
    <scope>NUCLEOTIDE SEQUENCE [LARGE SCALE GENOMIC DNA]</scope>
    <source>
        <strain evidence="6 7">NO2</strain>
    </source>
</reference>
<dbReference type="InterPro" id="IPR001647">
    <property type="entry name" value="HTH_TetR"/>
</dbReference>
<dbReference type="SUPFAM" id="SSF46689">
    <property type="entry name" value="Homeodomain-like"/>
    <property type="match status" value="1"/>
</dbReference>
<keyword evidence="7" id="KW-1185">Reference proteome</keyword>
<evidence type="ECO:0000256" key="4">
    <source>
        <dbReference type="PROSITE-ProRule" id="PRU00335"/>
    </source>
</evidence>
<keyword evidence="3" id="KW-0804">Transcription</keyword>
<dbReference type="PROSITE" id="PS50977">
    <property type="entry name" value="HTH_TETR_2"/>
    <property type="match status" value="1"/>
</dbReference>